<dbReference type="InterPro" id="IPR050358">
    <property type="entry name" value="RSE1/DDB1/CFT1"/>
</dbReference>
<evidence type="ECO:0000259" key="4">
    <source>
        <dbReference type="Pfam" id="PF03178"/>
    </source>
</evidence>
<dbReference type="Pfam" id="PF23726">
    <property type="entry name" value="Beta-prop_RSE1_2nd"/>
    <property type="match status" value="1"/>
</dbReference>
<evidence type="ECO:0000313" key="8">
    <source>
        <dbReference type="Proteomes" id="UP000728032"/>
    </source>
</evidence>
<evidence type="ECO:0000256" key="1">
    <source>
        <dbReference type="ARBA" id="ARBA00004123"/>
    </source>
</evidence>
<gene>
    <name evidence="7" type="ORF">ONB1V03_LOCUS6144</name>
</gene>
<dbReference type="EMBL" id="CAJPVJ010002670">
    <property type="protein sequence ID" value="CAG2166629.1"/>
    <property type="molecule type" value="Genomic_DNA"/>
</dbReference>
<dbReference type="InterPro" id="IPR004871">
    <property type="entry name" value="RSE1/DDB1/CPSF1_C"/>
</dbReference>
<dbReference type="GO" id="GO:0005634">
    <property type="term" value="C:nucleus"/>
    <property type="evidence" value="ECO:0007669"/>
    <property type="project" value="UniProtKB-SubCell"/>
</dbReference>
<proteinExistence type="inferred from homology"/>
<evidence type="ECO:0000313" key="7">
    <source>
        <dbReference type="EMBL" id="CAD7647238.1"/>
    </source>
</evidence>
<dbReference type="Gene3D" id="2.130.10.10">
    <property type="entry name" value="YVTN repeat-like/Quinoprotein amine dehydrogenase"/>
    <property type="match status" value="4"/>
</dbReference>
<evidence type="ECO:0000256" key="3">
    <source>
        <dbReference type="ARBA" id="ARBA00023242"/>
    </source>
</evidence>
<sequence>MAFNYVVTAHKGSGVSNCVTGNFTSATDLNLLIAKSTRIEIYLVTAEGLRPIKEIAIYGRVTIMKTFRPEGEKKDLLFLVTIMKTFRPEGEKKDLLFLLTYKYNASILECLRDGDSFEVVTRAHGNVADTISRPSETGSIGMIDPNGKLIGLRLYDGLFKVIPLDRDSKELKAFNIRMEELNVSDVQFLHGCANPTIAFIHQDNTSRHVKTYEISLSEKEFVKGQWKQDNVESEASILIPVPQPYCGALVIGQESIVYLNGEKEYCAIAPPPIRQSTITSYCKVDALRYLLGDMSGRLFMLILRSEDQRVKDLKLELLGEITIPECLTYLDNGVVYVGSRMGDSQLVKLNLEPNESGGFVDIIETYTNLGPIVDMIVVDLDRQGQGQLITCSGAFKEGSLRIIRNGIGIQEQATIDLPGIKGVWQLRVNSAYDNILVLSFVGQTKVLMLTGEEVEETELPGFDTTQQTLFCGNVRDDLLLQVTANNIRLISTETKQMCNEWTPEQHISVVSSNTSQIVCAARNQLYYLEIHDQLIKLVNKTQTEFEIACLDINPISGTKSSLCAVGLWTDISVRLIHLPDLVEMHKESLGGEIIPRSILVAAFEQSYYLLTALGDGSLFYFTLNPTTGCLCDRKKITLGTQPTVLKTFSSSSTTNIFACSDRPTVIYSSNNKLVFSNVNLKEVNHMCPLNSDAFRESLALASDTQLLIGQIDEIQKLHIRTVPLKESPRRIAYQESTQTFGVITMRHDIQGEDGLVPIRNSASCTAQNITYSSSIPTIVKPSNASNMEQIGLEVEVHHLLIIDQHTFEVLHAHQFMVNEYALSVISAKLGDDPISYYIVGTCFVNPDEPEPKLGRIIVFHLSDGKLQQVAEKEIKGAPYTIVEFNAKLLAGINSTVRLFEWTQQRDLHNECSYFNTIIALYLKTKGDFILIGDLMRSMTLLSYKPLEGNFEEIARDFQPNWMTAVEILDDDTFLGSENSFNLFVCQKDSAATNDEERQHLQEVGLFHVGEYINIMRHGSLVMQHPGEITTPIQGTPVLFGTIFGAIGLVAQLPQDYFCFLRDFQSRLNKVIKSVGKIDHDFWRSFSTERKTEASFGFIDGDLIESFLDLSRDKMQECVKDLMIDTDGSGMKREATVDDLIKIVEELSRIH</sequence>
<dbReference type="Pfam" id="PF10433">
    <property type="entry name" value="Beta-prop_RSE1_1st"/>
    <property type="match status" value="1"/>
</dbReference>
<dbReference type="InterPro" id="IPR036322">
    <property type="entry name" value="WD40_repeat_dom_sf"/>
</dbReference>
<comment type="similarity">
    <text evidence="2">Belongs to the DDB1 family.</text>
</comment>
<dbReference type="Proteomes" id="UP000728032">
    <property type="component" value="Unassembled WGS sequence"/>
</dbReference>
<evidence type="ECO:0000259" key="5">
    <source>
        <dbReference type="Pfam" id="PF10433"/>
    </source>
</evidence>
<name>A0A7R9QIG3_9ACAR</name>
<comment type="subcellular location">
    <subcellularLocation>
        <location evidence="1">Nucleus</location>
    </subcellularLocation>
</comment>
<dbReference type="OrthoDB" id="433457at2759"/>
<dbReference type="InterPro" id="IPR015943">
    <property type="entry name" value="WD40/YVTN_repeat-like_dom_sf"/>
</dbReference>
<dbReference type="FunFam" id="1.10.150.910:FF:000001">
    <property type="entry name" value="DNA damage-binding protein 1"/>
    <property type="match status" value="1"/>
</dbReference>
<evidence type="ECO:0008006" key="9">
    <source>
        <dbReference type="Google" id="ProtNLM"/>
    </source>
</evidence>
<dbReference type="InterPro" id="IPR018846">
    <property type="entry name" value="Beta-prop_RSE1/DDB1/CPSF1_1st"/>
</dbReference>
<dbReference type="FunFam" id="2.130.10.10:FF:000070">
    <property type="entry name" value="DNA damage-binding protein 1"/>
    <property type="match status" value="1"/>
</dbReference>
<dbReference type="AlphaFoldDB" id="A0A7R9QIG3"/>
<accession>A0A7R9QIG3</accession>
<dbReference type="GO" id="GO:0003676">
    <property type="term" value="F:nucleic acid binding"/>
    <property type="evidence" value="ECO:0007669"/>
    <property type="project" value="InterPro"/>
</dbReference>
<keyword evidence="3" id="KW-0539">Nucleus</keyword>
<feature type="domain" description="RSE1/DDB1/CPSF1 C-terminal" evidence="4">
    <location>
        <begin position="798"/>
        <end position="1108"/>
    </location>
</feature>
<evidence type="ECO:0000259" key="6">
    <source>
        <dbReference type="Pfam" id="PF23726"/>
    </source>
</evidence>
<feature type="domain" description="RSE1/DDB1/CPSF1 second beta-propeller" evidence="6">
    <location>
        <begin position="409"/>
        <end position="710"/>
    </location>
</feature>
<evidence type="ECO:0000256" key="2">
    <source>
        <dbReference type="ARBA" id="ARBA00007453"/>
    </source>
</evidence>
<dbReference type="EMBL" id="OC917495">
    <property type="protein sequence ID" value="CAD7647238.1"/>
    <property type="molecule type" value="Genomic_DNA"/>
</dbReference>
<dbReference type="PANTHER" id="PTHR10644">
    <property type="entry name" value="DNA REPAIR/RNA PROCESSING CPSF FAMILY"/>
    <property type="match status" value="1"/>
</dbReference>
<dbReference type="SUPFAM" id="SSF50978">
    <property type="entry name" value="WD40 repeat-like"/>
    <property type="match status" value="1"/>
</dbReference>
<feature type="domain" description="RSE1/DDB1/CPSF1 first beta-propeller" evidence="5">
    <location>
        <begin position="80"/>
        <end position="353"/>
    </location>
</feature>
<organism evidence="7">
    <name type="scientific">Oppiella nova</name>
    <dbReference type="NCBI Taxonomy" id="334625"/>
    <lineage>
        <taxon>Eukaryota</taxon>
        <taxon>Metazoa</taxon>
        <taxon>Ecdysozoa</taxon>
        <taxon>Arthropoda</taxon>
        <taxon>Chelicerata</taxon>
        <taxon>Arachnida</taxon>
        <taxon>Acari</taxon>
        <taxon>Acariformes</taxon>
        <taxon>Sarcoptiformes</taxon>
        <taxon>Oribatida</taxon>
        <taxon>Brachypylina</taxon>
        <taxon>Oppioidea</taxon>
        <taxon>Oppiidae</taxon>
        <taxon>Oppiella</taxon>
    </lineage>
</organism>
<dbReference type="InterPro" id="IPR058543">
    <property type="entry name" value="Beta-prop_RSE1/DDB1/CPSF1_2nd"/>
</dbReference>
<keyword evidence="8" id="KW-1185">Reference proteome</keyword>
<reference evidence="7" key="1">
    <citation type="submission" date="2020-11" db="EMBL/GenBank/DDBJ databases">
        <authorList>
            <person name="Tran Van P."/>
        </authorList>
    </citation>
    <scope>NUCLEOTIDE SEQUENCE</scope>
</reference>
<dbReference type="Pfam" id="PF03178">
    <property type="entry name" value="CPSF_A"/>
    <property type="match status" value="1"/>
</dbReference>
<dbReference type="Gene3D" id="1.10.150.910">
    <property type="match status" value="1"/>
</dbReference>
<protein>
    <recommendedName>
        <fullName evidence="9">DNA damage-binding protein 1</fullName>
    </recommendedName>
</protein>